<dbReference type="Gene3D" id="2.120.10.60">
    <property type="entry name" value="Tricorn protease N-terminal domain"/>
    <property type="match status" value="1"/>
</dbReference>
<dbReference type="PANTHER" id="PTHR36842:SF1">
    <property type="entry name" value="PROTEIN TOLB"/>
    <property type="match status" value="1"/>
</dbReference>
<evidence type="ECO:0000256" key="1">
    <source>
        <dbReference type="ARBA" id="ARBA00009820"/>
    </source>
</evidence>
<dbReference type="InterPro" id="IPR011659">
    <property type="entry name" value="WD40"/>
</dbReference>
<name>A0A9X4IPX6_9FLAO</name>
<dbReference type="InterPro" id="IPR011042">
    <property type="entry name" value="6-blade_b-propeller_TolB-like"/>
</dbReference>
<evidence type="ECO:0000313" key="2">
    <source>
        <dbReference type="EMBL" id="MDE1206726.1"/>
    </source>
</evidence>
<comment type="caution">
    <text evidence="2">The sequence shown here is derived from an EMBL/GenBank/DDBJ whole genome shotgun (WGS) entry which is preliminary data.</text>
</comment>
<dbReference type="RefSeq" id="WP_274639894.1">
    <property type="nucleotide sequence ID" value="NZ_JAIWJY010000004.1"/>
</dbReference>
<comment type="similarity">
    <text evidence="1">Belongs to the TolB family.</text>
</comment>
<dbReference type="AlphaFoldDB" id="A0A9X4IPX6"/>
<accession>A0A9X4IPX6</accession>
<organism evidence="2 3">
    <name type="scientific">Tenacibaculum larymnensis</name>
    <dbReference type="NCBI Taxonomy" id="2878201"/>
    <lineage>
        <taxon>Bacteria</taxon>
        <taxon>Pseudomonadati</taxon>
        <taxon>Bacteroidota</taxon>
        <taxon>Flavobacteriia</taxon>
        <taxon>Flavobacteriales</taxon>
        <taxon>Flavobacteriaceae</taxon>
        <taxon>Tenacibaculum</taxon>
    </lineage>
</organism>
<proteinExistence type="inferred from homology"/>
<dbReference type="Pfam" id="PF07676">
    <property type="entry name" value="PD40"/>
    <property type="match status" value="3"/>
</dbReference>
<dbReference type="PANTHER" id="PTHR36842">
    <property type="entry name" value="PROTEIN TOLB HOMOLOG"/>
    <property type="match status" value="1"/>
</dbReference>
<dbReference type="SUPFAM" id="SSF69304">
    <property type="entry name" value="Tricorn protease N-terminal domain"/>
    <property type="match status" value="1"/>
</dbReference>
<dbReference type="Pfam" id="PF26549">
    <property type="entry name" value="Tricorn_N"/>
    <property type="match status" value="1"/>
</dbReference>
<gene>
    <name evidence="2" type="ORF">LCI24_07930</name>
</gene>
<dbReference type="EMBL" id="JAIWJY010000004">
    <property type="protein sequence ID" value="MDE1206726.1"/>
    <property type="molecule type" value="Genomic_DNA"/>
</dbReference>
<evidence type="ECO:0000313" key="3">
    <source>
        <dbReference type="Proteomes" id="UP001149303"/>
    </source>
</evidence>
<dbReference type="Proteomes" id="UP001149303">
    <property type="component" value="Unassembled WGS sequence"/>
</dbReference>
<dbReference type="Gene3D" id="2.120.10.30">
    <property type="entry name" value="TolB, C-terminal domain"/>
    <property type="match status" value="1"/>
</dbReference>
<keyword evidence="3" id="KW-1185">Reference proteome</keyword>
<dbReference type="SUPFAM" id="SSF82171">
    <property type="entry name" value="DPP6 N-terminal domain-like"/>
    <property type="match status" value="1"/>
</dbReference>
<sequence length="594" mass="67794">MKQSHFDSYKKHLKLNILNEQRMKTKNLKLVKALTFLTLLLGSIVYCQESKTSLYTIAYGSKGICLSNVEGTSKVRLTNGNHGYPAWSPDGKHIAWYAYHDGKKTWSIHTINSDGTNSKRLTHEKNKWDNMPTWSPDGTKIAFAREYKDSAKVWHPEIWIMNSDGSEQTQIKSLSGGGPCFMSDGRLLFHSEFKDKESEISITDIEGKNIIHLTDDEAEDWDPKISPDGKKIAYSSKKDGNHEIYVMSIDGSNQKRLTNNDVDDNGPTWSPDGSQLVFHSNRGEHATLYIINIDGSSERKIINKGSQPAWFTTSTQENISNFPPIKDRYFGEKSPGLIPKLFAPNLLSPDGLFEGGGFSPDMKEYYFTRKNGKYKKRTFFVIRYENNKWGRESETNIKWPGFSKDGTIMYVEKKYRERTSTGWSEFKSQGEFLENQAHGLSRSSKGTCYFGFYAKEDKGNGSIRFSRIIDGKHEKPVKMGTEINTGKDIAHPHIATDESYLIWDVVREDGFGQADIYISFRDKDGHWLPAKNMGAQINTEHQESSPSVTPDGKYFFFTRGDWEIKEDGSTNYVGKKYWIDAKVIENLRPKKKTE</sequence>
<reference evidence="2" key="1">
    <citation type="submission" date="2021-09" db="EMBL/GenBank/DDBJ databases">
        <authorList>
            <person name="Smyrli M."/>
        </authorList>
    </citation>
    <scope>NUCLEOTIDE SEQUENCE</scope>
    <source>
        <strain evidence="2">LAR25</strain>
    </source>
</reference>
<protein>
    <submittedName>
        <fullName evidence="2">DUF5050 domain-containing protein</fullName>
    </submittedName>
</protein>